<dbReference type="PANTHER" id="PTHR32182:SF0">
    <property type="entry name" value="DNA REPLICATION AND REPAIR PROTEIN RECF"/>
    <property type="match status" value="1"/>
</dbReference>
<name>A0A1S1WZM0_9NEIS</name>
<feature type="coiled-coil region" evidence="1">
    <location>
        <begin position="594"/>
        <end position="628"/>
    </location>
</feature>
<feature type="coiled-coil region" evidence="1">
    <location>
        <begin position="348"/>
        <end position="375"/>
    </location>
</feature>
<evidence type="ECO:0000259" key="3">
    <source>
        <dbReference type="Pfam" id="PF02463"/>
    </source>
</evidence>
<feature type="region of interest" description="Disordered" evidence="2">
    <location>
        <begin position="913"/>
        <end position="940"/>
    </location>
</feature>
<dbReference type="PANTHER" id="PTHR32182">
    <property type="entry name" value="DNA REPLICATION AND REPAIR PROTEIN RECF"/>
    <property type="match status" value="1"/>
</dbReference>
<organism evidence="4">
    <name type="scientific">Chromobacterium sphagni</name>
    <dbReference type="NCBI Taxonomy" id="1903179"/>
    <lineage>
        <taxon>Bacteria</taxon>
        <taxon>Pseudomonadati</taxon>
        <taxon>Pseudomonadota</taxon>
        <taxon>Betaproteobacteria</taxon>
        <taxon>Neisseriales</taxon>
        <taxon>Chromobacteriaceae</taxon>
        <taxon>Chromobacterium</taxon>
    </lineage>
</organism>
<dbReference type="SUPFAM" id="SSF52540">
    <property type="entry name" value="P-loop containing nucleoside triphosphate hydrolases"/>
    <property type="match status" value="1"/>
</dbReference>
<dbReference type="Pfam" id="PF02463">
    <property type="entry name" value="SMC_N"/>
    <property type="match status" value="1"/>
</dbReference>
<proteinExistence type="predicted"/>
<dbReference type="Proteomes" id="UP000180088">
    <property type="component" value="Unassembled WGS sequence"/>
</dbReference>
<reference evidence="4" key="1">
    <citation type="submission" date="2016-09" db="EMBL/GenBank/DDBJ databases">
        <title>Chromobacterium muskegensis sp. nov., an insecticidal bacterium isolated from Sphagnum bogs.</title>
        <authorList>
            <person name="Sparks M.E."/>
            <person name="Blackburn M.B."/>
            <person name="Gundersen-Rindal D.E."/>
            <person name="Mitchell A."/>
            <person name="Farrar R."/>
            <person name="Kuhar D."/>
        </authorList>
    </citation>
    <scope>NUCLEOTIDE SEQUENCE [LARGE SCALE GENOMIC DNA]</scope>
    <source>
        <strain evidence="4">37-2</strain>
    </source>
</reference>
<evidence type="ECO:0000256" key="2">
    <source>
        <dbReference type="SAM" id="MobiDB-lite"/>
    </source>
</evidence>
<dbReference type="EMBL" id="MKCS01000001">
    <property type="protein sequence ID" value="OHX12714.1"/>
    <property type="molecule type" value="Genomic_DNA"/>
</dbReference>
<comment type="caution">
    <text evidence="4">The sequence shown here is derived from an EMBL/GenBank/DDBJ whole genome shotgun (WGS) entry which is preliminary data.</text>
</comment>
<dbReference type="Gene3D" id="3.40.50.300">
    <property type="entry name" value="P-loop containing nucleotide triphosphate hydrolases"/>
    <property type="match status" value="2"/>
</dbReference>
<dbReference type="STRING" id="1903179.BI347_03750"/>
<gene>
    <name evidence="4" type="ORF">BI347_03750</name>
</gene>
<accession>A0A1S1WZM0</accession>
<feature type="coiled-coil region" evidence="1">
    <location>
        <begin position="657"/>
        <end position="684"/>
    </location>
</feature>
<dbReference type="AlphaFoldDB" id="A0A1S1WZM0"/>
<dbReference type="OrthoDB" id="174137at2"/>
<feature type="domain" description="RecF/RecN/SMC N-terminal" evidence="3">
    <location>
        <begin position="16"/>
        <end position="897"/>
    </location>
</feature>
<dbReference type="RefSeq" id="WP_071115332.1">
    <property type="nucleotide sequence ID" value="NZ_MKCS01000001.1"/>
</dbReference>
<dbReference type="GO" id="GO:0006302">
    <property type="term" value="P:double-strand break repair"/>
    <property type="evidence" value="ECO:0007669"/>
    <property type="project" value="TreeGrafter"/>
</dbReference>
<protein>
    <submittedName>
        <fullName evidence="4">Chromosome segregation protein SMC</fullName>
    </submittedName>
</protein>
<dbReference type="InterPro" id="IPR003395">
    <property type="entry name" value="RecF/RecN/SMC_N"/>
</dbReference>
<dbReference type="InterPro" id="IPR027417">
    <property type="entry name" value="P-loop_NTPase"/>
</dbReference>
<dbReference type="GO" id="GO:0000731">
    <property type="term" value="P:DNA synthesis involved in DNA repair"/>
    <property type="evidence" value="ECO:0007669"/>
    <property type="project" value="TreeGrafter"/>
</dbReference>
<sequence length="940" mass="105487">MFQMKSVEMVHWDFWQRLSVPLDAQIVTIIGPNGSGKTTLLDAMRTLLAIKCSGKRDYKRYVRNNKEAFAYLRGVVDNPRRPSGGLYPTPFFPIVSEAVTLMCRIKKQGGDWVRHYAILDGDIALEHAEGQAQWLGVQEYRRRLEMAGLTPAVAEVLALEQGDTDKLTEYSPRQLLDLVFQVFGDKDVMDNYQRARDEQRATELELDTLGRQEEALQVRVEAMKTRANRYLEWRQLQTGIARLRDEALPVLAYLDAKASFGNVWNGYRASYRVLNQALGEHADTLQLVDKLKVAEVSAAAARQAAETARAGAQEAFMAAKGEHASVAGQLKERDRLQALAGKEYGADAAGLADKLAALRGEAEQLKDGLRGLKKQRQESSEHLQALEIGRGRSPEDVRQFKAALDEAGIPHAMLSDIVEVMDSNWQGAVEALLRGYRHVVLLDREADRREAWRIGEKLRYRHFVVPERSSPPRANHGSLLEVVGFSADAPDWLYRQMNSVTRVDSAQHGADVDGDWITRDGYFRERRGARHIGVPAHEYAFGEAARQSRLLAVRDELKALNVRILADEERLVAVTREAAGLAEYLGGMDAIRMLDSRAEEFAALEARKQGLEQEVARLGAALADASAEKEAADARYGDARLAHDRVCQREQESLGKFQHKQQEVEQARRQLRRLLSELREWMQRLPADALAAENVAALEDEFDTAADARHQLNYLEERLQNGDWEQDDSVLALKDKLVEDLTSLDRERQRRQSEVDRSRELTDEARAAYMGKLRATVRAYGHNVKRLGELAGIQVEVELPKLENDDAVLAQAGLVLKFNFDQKGMMGMNDGEASGGQQVMKSLILLIGLMMDESNPSGFVFIDEPFAHLDIFNIDRVAGFLKATEAQYLITTPNTHNINIFAPSELTLATRKKRPGEQWAPPILQTRRRLDEPAADSGEG</sequence>
<keyword evidence="1" id="KW-0175">Coiled coil</keyword>
<evidence type="ECO:0000313" key="4">
    <source>
        <dbReference type="EMBL" id="OHX12714.1"/>
    </source>
</evidence>
<evidence type="ECO:0000256" key="1">
    <source>
        <dbReference type="SAM" id="Coils"/>
    </source>
</evidence>